<organism evidence="8 9">
    <name type="scientific">Leucocoprinus birnbaumii</name>
    <dbReference type="NCBI Taxonomy" id="56174"/>
    <lineage>
        <taxon>Eukaryota</taxon>
        <taxon>Fungi</taxon>
        <taxon>Dikarya</taxon>
        <taxon>Basidiomycota</taxon>
        <taxon>Agaricomycotina</taxon>
        <taxon>Agaricomycetes</taxon>
        <taxon>Agaricomycetidae</taxon>
        <taxon>Agaricales</taxon>
        <taxon>Agaricineae</taxon>
        <taxon>Agaricaceae</taxon>
        <taxon>Leucocoprinus</taxon>
    </lineage>
</organism>
<evidence type="ECO:0000256" key="7">
    <source>
        <dbReference type="RuleBase" id="RU365009"/>
    </source>
</evidence>
<proteinExistence type="inferred from homology"/>
<keyword evidence="6 7" id="KW-1015">Disulfide bond</keyword>
<keyword evidence="3 7" id="KW-0134">Cell wall</keyword>
<dbReference type="Proteomes" id="UP001213000">
    <property type="component" value="Unassembled WGS sequence"/>
</dbReference>
<feature type="signal peptide" evidence="7">
    <location>
        <begin position="1"/>
        <end position="18"/>
    </location>
</feature>
<keyword evidence="9" id="KW-1185">Reference proteome</keyword>
<evidence type="ECO:0000313" key="9">
    <source>
        <dbReference type="Proteomes" id="UP001213000"/>
    </source>
</evidence>
<protein>
    <recommendedName>
        <fullName evidence="7">Hydrophobin</fullName>
    </recommendedName>
</protein>
<dbReference type="EMBL" id="JANIEX010000177">
    <property type="protein sequence ID" value="KAJ3571622.1"/>
    <property type="molecule type" value="Genomic_DNA"/>
</dbReference>
<dbReference type="InterPro" id="IPR019778">
    <property type="entry name" value="Class_I_Hydrophobin_CS"/>
</dbReference>
<dbReference type="Pfam" id="PF01185">
    <property type="entry name" value="Hydrophobin"/>
    <property type="match status" value="1"/>
</dbReference>
<dbReference type="GO" id="GO:0009277">
    <property type="term" value="C:fungal-type cell wall"/>
    <property type="evidence" value="ECO:0007669"/>
    <property type="project" value="InterPro"/>
</dbReference>
<evidence type="ECO:0000256" key="2">
    <source>
        <dbReference type="ARBA" id="ARBA00010446"/>
    </source>
</evidence>
<evidence type="ECO:0000256" key="1">
    <source>
        <dbReference type="ARBA" id="ARBA00004191"/>
    </source>
</evidence>
<dbReference type="InterPro" id="IPR001338">
    <property type="entry name" value="Class_I_Hydrophobin"/>
</dbReference>
<reference evidence="8" key="1">
    <citation type="submission" date="2022-07" db="EMBL/GenBank/DDBJ databases">
        <title>Genome Sequence of Leucocoprinus birnbaumii.</title>
        <authorList>
            <person name="Buettner E."/>
        </authorList>
    </citation>
    <scope>NUCLEOTIDE SEQUENCE</scope>
    <source>
        <strain evidence="8">VT141</strain>
    </source>
</reference>
<evidence type="ECO:0000256" key="4">
    <source>
        <dbReference type="ARBA" id="ARBA00022525"/>
    </source>
</evidence>
<evidence type="ECO:0000313" key="8">
    <source>
        <dbReference type="EMBL" id="KAJ3571622.1"/>
    </source>
</evidence>
<feature type="chain" id="PRO_5041779615" description="Hydrophobin" evidence="7">
    <location>
        <begin position="19"/>
        <end position="129"/>
    </location>
</feature>
<name>A0AAD5VW51_9AGAR</name>
<sequence length="129" mass="12856">MQFTKFFAAAALVSAVAALPQGTFPAGSCSTGTQACCNTLQSVDRQGFENDVASAINKQSGLGGLLSGLLGALTLQDVLSNADVQAGLSCVPVNVLGVGGNKCTQQVACCSGNQFNGLVNVGCSPLSVL</sequence>
<evidence type="ECO:0000256" key="6">
    <source>
        <dbReference type="ARBA" id="ARBA00023157"/>
    </source>
</evidence>
<dbReference type="GO" id="GO:0005199">
    <property type="term" value="F:structural constituent of cell wall"/>
    <property type="evidence" value="ECO:0007669"/>
    <property type="project" value="InterPro"/>
</dbReference>
<keyword evidence="5 7" id="KW-0732">Signal</keyword>
<dbReference type="AlphaFoldDB" id="A0AAD5VW51"/>
<keyword evidence="4 7" id="KW-0964">Secreted</keyword>
<accession>A0AAD5VW51</accession>
<comment type="subcellular location">
    <subcellularLocation>
        <location evidence="1 7">Secreted</location>
        <location evidence="1 7">Cell wall</location>
    </subcellularLocation>
</comment>
<comment type="caution">
    <text evidence="8">The sequence shown here is derived from an EMBL/GenBank/DDBJ whole genome shotgun (WGS) entry which is preliminary data.</text>
</comment>
<dbReference type="PROSITE" id="PS00956">
    <property type="entry name" value="HYDROPHOBIN"/>
    <property type="match status" value="1"/>
</dbReference>
<dbReference type="CDD" id="cd23507">
    <property type="entry name" value="hydrophobin_I"/>
    <property type="match status" value="1"/>
</dbReference>
<evidence type="ECO:0000256" key="5">
    <source>
        <dbReference type="ARBA" id="ARBA00022729"/>
    </source>
</evidence>
<evidence type="ECO:0000256" key="3">
    <source>
        <dbReference type="ARBA" id="ARBA00022512"/>
    </source>
</evidence>
<comment type="similarity">
    <text evidence="2 7">Belongs to the fungal hydrophobin family.</text>
</comment>
<gene>
    <name evidence="8" type="ORF">NP233_g3646</name>
</gene>
<dbReference type="SMART" id="SM00075">
    <property type="entry name" value="HYDRO"/>
    <property type="match status" value="1"/>
</dbReference>